<name>A0A101JL20_9ACTN</name>
<comment type="caution">
    <text evidence="1">The sequence shown here is derived from an EMBL/GenBank/DDBJ whole genome shotgun (WGS) entry which is preliminary data.</text>
</comment>
<reference evidence="1 2" key="1">
    <citation type="submission" date="2015-10" db="EMBL/GenBank/DDBJ databases">
        <authorList>
            <person name="Gilbert D.G."/>
        </authorList>
    </citation>
    <scope>NUCLEOTIDE SEQUENCE [LARGE SCALE GENOMIC DNA]</scope>
    <source>
        <strain evidence="1 2">NRRL B-16712</strain>
    </source>
</reference>
<evidence type="ECO:0000313" key="2">
    <source>
        <dbReference type="Proteomes" id="UP000053244"/>
    </source>
</evidence>
<organism evidence="1 2">
    <name type="scientific">Actinoplanes awajinensis subsp. mycoplanecinus</name>
    <dbReference type="NCBI Taxonomy" id="135947"/>
    <lineage>
        <taxon>Bacteria</taxon>
        <taxon>Bacillati</taxon>
        <taxon>Actinomycetota</taxon>
        <taxon>Actinomycetes</taxon>
        <taxon>Micromonosporales</taxon>
        <taxon>Micromonosporaceae</taxon>
        <taxon>Actinoplanes</taxon>
    </lineage>
</organism>
<gene>
    <name evidence="1" type="ORF">ADL15_30590</name>
</gene>
<protein>
    <submittedName>
        <fullName evidence="1">Uncharacterized protein</fullName>
    </submittedName>
</protein>
<dbReference type="AlphaFoldDB" id="A0A101JL20"/>
<keyword evidence="2" id="KW-1185">Reference proteome</keyword>
<sequence length="66" mass="7473">MIRRPSRKGICEIAWDTELVMTMDDGTDLSWTVPVDERPAELEVTAARRLTAEERQRYSLPPAVAA</sequence>
<proteinExistence type="predicted"/>
<accession>A0A101JL20</accession>
<dbReference type="Proteomes" id="UP000053244">
    <property type="component" value="Unassembled WGS sequence"/>
</dbReference>
<dbReference type="EMBL" id="LLZH01000284">
    <property type="protein sequence ID" value="KUL28850.1"/>
    <property type="molecule type" value="Genomic_DNA"/>
</dbReference>
<evidence type="ECO:0000313" key="1">
    <source>
        <dbReference type="EMBL" id="KUL28850.1"/>
    </source>
</evidence>